<evidence type="ECO:0000313" key="17">
    <source>
        <dbReference type="Proteomes" id="UP000332515"/>
    </source>
</evidence>
<keyword evidence="5 11" id="KW-0812">Transmembrane</keyword>
<dbReference type="GO" id="GO:0015344">
    <property type="term" value="F:siderophore uptake transmembrane transporter activity"/>
    <property type="evidence" value="ECO:0007669"/>
    <property type="project" value="TreeGrafter"/>
</dbReference>
<dbReference type="PANTHER" id="PTHR30069">
    <property type="entry name" value="TONB-DEPENDENT OUTER MEMBRANE RECEPTOR"/>
    <property type="match status" value="1"/>
</dbReference>
<evidence type="ECO:0000259" key="14">
    <source>
        <dbReference type="Pfam" id="PF00593"/>
    </source>
</evidence>
<keyword evidence="9 16" id="KW-0675">Receptor</keyword>
<evidence type="ECO:0000256" key="7">
    <source>
        <dbReference type="ARBA" id="ARBA00023077"/>
    </source>
</evidence>
<dbReference type="InterPro" id="IPR036942">
    <property type="entry name" value="Beta-barrel_TonB_sf"/>
</dbReference>
<feature type="domain" description="TonB-dependent receptor-like beta-barrel" evidence="14">
    <location>
        <begin position="186"/>
        <end position="611"/>
    </location>
</feature>
<keyword evidence="17" id="KW-1185">Reference proteome</keyword>
<keyword evidence="3 11" id="KW-0813">Transport</keyword>
<evidence type="ECO:0000256" key="10">
    <source>
        <dbReference type="ARBA" id="ARBA00023237"/>
    </source>
</evidence>
<organism evidence="16 17">
    <name type="scientific">Segnochrobactrum spirostomi</name>
    <dbReference type="NCBI Taxonomy" id="2608987"/>
    <lineage>
        <taxon>Bacteria</taxon>
        <taxon>Pseudomonadati</taxon>
        <taxon>Pseudomonadota</taxon>
        <taxon>Alphaproteobacteria</taxon>
        <taxon>Hyphomicrobiales</taxon>
        <taxon>Segnochrobactraceae</taxon>
        <taxon>Segnochrobactrum</taxon>
    </lineage>
</organism>
<dbReference type="Proteomes" id="UP000332515">
    <property type="component" value="Unassembled WGS sequence"/>
</dbReference>
<evidence type="ECO:0000259" key="15">
    <source>
        <dbReference type="Pfam" id="PF07715"/>
    </source>
</evidence>
<evidence type="ECO:0000256" key="11">
    <source>
        <dbReference type="PROSITE-ProRule" id="PRU01360"/>
    </source>
</evidence>
<evidence type="ECO:0000256" key="6">
    <source>
        <dbReference type="ARBA" id="ARBA00022729"/>
    </source>
</evidence>
<keyword evidence="8 11" id="KW-0472">Membrane</keyword>
<keyword evidence="6" id="KW-0732">Signal</keyword>
<evidence type="ECO:0000256" key="13">
    <source>
        <dbReference type="RuleBase" id="RU003357"/>
    </source>
</evidence>
<dbReference type="PANTHER" id="PTHR30069:SF41">
    <property type="entry name" value="HEME_HEMOPEXIN UTILIZATION PROTEIN C"/>
    <property type="match status" value="1"/>
</dbReference>
<dbReference type="InterPro" id="IPR012910">
    <property type="entry name" value="Plug_dom"/>
</dbReference>
<evidence type="ECO:0000313" key="16">
    <source>
        <dbReference type="EMBL" id="MQT12215.1"/>
    </source>
</evidence>
<accession>A0A6A7Y0F1</accession>
<dbReference type="InterPro" id="IPR011276">
    <property type="entry name" value="TonB_haem/Hb_rcpt"/>
</dbReference>
<comment type="subcellular location">
    <subcellularLocation>
        <location evidence="1 11">Cell outer membrane</location>
        <topology evidence="1 11">Multi-pass membrane protein</topology>
    </subcellularLocation>
</comment>
<dbReference type="NCBIfam" id="TIGR01785">
    <property type="entry name" value="TonB-hemin"/>
    <property type="match status" value="1"/>
</dbReference>
<keyword evidence="10 11" id="KW-0998">Cell outer membrane</keyword>
<keyword evidence="4 11" id="KW-1134">Transmembrane beta strand</keyword>
<dbReference type="PROSITE" id="PS01156">
    <property type="entry name" value="TONB_DEPENDENT_REC_2"/>
    <property type="match status" value="1"/>
</dbReference>
<dbReference type="InterPro" id="IPR010917">
    <property type="entry name" value="TonB_rcpt_CS"/>
</dbReference>
<feature type="short sequence motif" description="TonB C-terminal box" evidence="12">
    <location>
        <begin position="622"/>
        <end position="639"/>
    </location>
</feature>
<dbReference type="CDD" id="cd01347">
    <property type="entry name" value="ligand_gated_channel"/>
    <property type="match status" value="1"/>
</dbReference>
<dbReference type="RefSeq" id="WP_312861684.1">
    <property type="nucleotide sequence ID" value="NZ_VWNA01000001.1"/>
</dbReference>
<dbReference type="InterPro" id="IPR039426">
    <property type="entry name" value="TonB-dep_rcpt-like"/>
</dbReference>
<name>A0A6A7Y0F1_9HYPH</name>
<evidence type="ECO:0000256" key="2">
    <source>
        <dbReference type="ARBA" id="ARBA00009810"/>
    </source>
</evidence>
<sequence length="639" mass="68494">MPQIDVSGAGLSSEEPYRTPAAVSTVGQDEIGTFTGHSLGDVLRTMPGTFTRENMQNPGIAVNIRGFEGSGRVNMMIDGVRQNFRFTGHEAQGFTYVDPALLAGVDVQRGAVSTAGGAGALAGTANFRTLGIDDIIQAGKTWGAIGNLSWGTNGTGWSEMVGLGANLGPNAAIAGAVSHNDTNNYQNGDGVSQPYTAQNLTSGLFKARIDPTEDTRLAIGGVLYNNTFGANSYNQTVNSQTYTSNFTYTPDNPLIDFGLNGYYNQVDMTYDSPITVGSYTGRNVTDEGWGFDTSNTSRFDLGPVGVAAIYGAEWFQDYVSTVKGGVNPSGDSGTGGVFSQTTFSYGIVDFIAGLRYDYYDLDGNGTSKTQGGAYTVDQSEGRFDPKLTLAVNPLDWLQIYGSWSESFRPPTTFETLLGGNHPGSTTTFFPNPDLNPETQRGWEVGLNALYKQLFTQTDVATFKIDYYRMNVEDYITAECSRVGKYYGCYFDNVPGTTYVQGVELQGGYDMGVVFGQVSYTYTNTDMPAQMDGLGAHSYLPDNMATVTLGTRWLDSKLTVGGRGNFVSSSYIGDINAGSSTDDRVAGYSTWDAFASYQVNANLKVGVDATNLLDKLYTPALSTSGSGMGRTVVFNMKATF</sequence>
<comment type="similarity">
    <text evidence="2 11 13">Belongs to the TonB-dependent receptor family.</text>
</comment>
<comment type="caution">
    <text evidence="16">The sequence shown here is derived from an EMBL/GenBank/DDBJ whole genome shotgun (WGS) entry which is preliminary data.</text>
</comment>
<proteinExistence type="inferred from homology"/>
<protein>
    <submittedName>
        <fullName evidence="16">TonB-dependent receptor</fullName>
    </submittedName>
</protein>
<dbReference type="GO" id="GO:0015232">
    <property type="term" value="F:heme transmembrane transporter activity"/>
    <property type="evidence" value="ECO:0007669"/>
    <property type="project" value="InterPro"/>
</dbReference>
<dbReference type="Gene3D" id="2.40.170.20">
    <property type="entry name" value="TonB-dependent receptor, beta-barrel domain"/>
    <property type="match status" value="1"/>
</dbReference>
<dbReference type="Pfam" id="PF00593">
    <property type="entry name" value="TonB_dep_Rec_b-barrel"/>
    <property type="match status" value="1"/>
</dbReference>
<evidence type="ECO:0000256" key="8">
    <source>
        <dbReference type="ARBA" id="ARBA00023136"/>
    </source>
</evidence>
<dbReference type="GO" id="GO:0009279">
    <property type="term" value="C:cell outer membrane"/>
    <property type="evidence" value="ECO:0007669"/>
    <property type="project" value="UniProtKB-SubCell"/>
</dbReference>
<feature type="domain" description="TonB-dependent receptor plug" evidence="15">
    <location>
        <begin position="17"/>
        <end position="124"/>
    </location>
</feature>
<keyword evidence="7 13" id="KW-0798">TonB box</keyword>
<evidence type="ECO:0000256" key="3">
    <source>
        <dbReference type="ARBA" id="ARBA00022448"/>
    </source>
</evidence>
<dbReference type="SUPFAM" id="SSF56935">
    <property type="entry name" value="Porins"/>
    <property type="match status" value="1"/>
</dbReference>
<dbReference type="PROSITE" id="PS52016">
    <property type="entry name" value="TONB_DEPENDENT_REC_3"/>
    <property type="match status" value="1"/>
</dbReference>
<dbReference type="InterPro" id="IPR000531">
    <property type="entry name" value="Beta-barrel_TonB"/>
</dbReference>
<dbReference type="Gene3D" id="2.170.130.10">
    <property type="entry name" value="TonB-dependent receptor, plug domain"/>
    <property type="match status" value="1"/>
</dbReference>
<evidence type="ECO:0000256" key="12">
    <source>
        <dbReference type="PROSITE-ProRule" id="PRU10144"/>
    </source>
</evidence>
<dbReference type="InterPro" id="IPR037066">
    <property type="entry name" value="Plug_dom_sf"/>
</dbReference>
<dbReference type="AlphaFoldDB" id="A0A6A7Y0F1"/>
<dbReference type="GO" id="GO:0044718">
    <property type="term" value="P:siderophore transmembrane transport"/>
    <property type="evidence" value="ECO:0007669"/>
    <property type="project" value="TreeGrafter"/>
</dbReference>
<evidence type="ECO:0000256" key="1">
    <source>
        <dbReference type="ARBA" id="ARBA00004571"/>
    </source>
</evidence>
<gene>
    <name evidence="16" type="ORF">F0357_05970</name>
</gene>
<dbReference type="Pfam" id="PF07715">
    <property type="entry name" value="Plug"/>
    <property type="match status" value="1"/>
</dbReference>
<evidence type="ECO:0000256" key="9">
    <source>
        <dbReference type="ARBA" id="ARBA00023170"/>
    </source>
</evidence>
<evidence type="ECO:0000256" key="4">
    <source>
        <dbReference type="ARBA" id="ARBA00022452"/>
    </source>
</evidence>
<reference evidence="16 17" key="1">
    <citation type="submission" date="2019-09" db="EMBL/GenBank/DDBJ databases">
        <title>Segnochrobactrum spirostomi gen. nov., sp. nov., isolated from the ciliate Spirostomum cf. yagiui and description of a novel family, Segnochrobactraceae fam. nov. within the order Rhizobiales of the class Alphaproteobacteria.</title>
        <authorList>
            <person name="Akter S."/>
            <person name="Shazib S.U.A."/>
            <person name="Shin M.K."/>
        </authorList>
    </citation>
    <scope>NUCLEOTIDE SEQUENCE [LARGE SCALE GENOMIC DNA]</scope>
    <source>
        <strain evidence="16 17">Sp-1</strain>
    </source>
</reference>
<dbReference type="EMBL" id="VWNA01000001">
    <property type="protein sequence ID" value="MQT12215.1"/>
    <property type="molecule type" value="Genomic_DNA"/>
</dbReference>
<evidence type="ECO:0000256" key="5">
    <source>
        <dbReference type="ARBA" id="ARBA00022692"/>
    </source>
</evidence>